<gene>
    <name evidence="1" type="ORF">M413DRAFT_35596</name>
</gene>
<feature type="non-terminal residue" evidence="1">
    <location>
        <position position="1"/>
    </location>
</feature>
<dbReference type="EMBL" id="KN831769">
    <property type="protein sequence ID" value="KIM48503.1"/>
    <property type="molecule type" value="Genomic_DNA"/>
</dbReference>
<accession>A0A0C2YFJ4</accession>
<reference evidence="2" key="2">
    <citation type="submission" date="2015-01" db="EMBL/GenBank/DDBJ databases">
        <title>Evolutionary Origins and Diversification of the Mycorrhizal Mutualists.</title>
        <authorList>
            <consortium name="DOE Joint Genome Institute"/>
            <consortium name="Mycorrhizal Genomics Consortium"/>
            <person name="Kohler A."/>
            <person name="Kuo A."/>
            <person name="Nagy L.G."/>
            <person name="Floudas D."/>
            <person name="Copeland A."/>
            <person name="Barry K.W."/>
            <person name="Cichocki N."/>
            <person name="Veneault-Fourrey C."/>
            <person name="LaButti K."/>
            <person name="Lindquist E.A."/>
            <person name="Lipzen A."/>
            <person name="Lundell T."/>
            <person name="Morin E."/>
            <person name="Murat C."/>
            <person name="Riley R."/>
            <person name="Ohm R."/>
            <person name="Sun H."/>
            <person name="Tunlid A."/>
            <person name="Henrissat B."/>
            <person name="Grigoriev I.V."/>
            <person name="Hibbett D.S."/>
            <person name="Martin F."/>
        </authorList>
    </citation>
    <scope>NUCLEOTIDE SEQUENCE [LARGE SCALE GENOMIC DNA]</scope>
    <source>
        <strain evidence="2">h7</strain>
    </source>
</reference>
<dbReference type="Gene3D" id="1.10.150.50">
    <property type="entry name" value="Transcription Factor, Ets-1"/>
    <property type="match status" value="1"/>
</dbReference>
<organism evidence="1 2">
    <name type="scientific">Hebeloma cylindrosporum</name>
    <dbReference type="NCBI Taxonomy" id="76867"/>
    <lineage>
        <taxon>Eukaryota</taxon>
        <taxon>Fungi</taxon>
        <taxon>Dikarya</taxon>
        <taxon>Basidiomycota</taxon>
        <taxon>Agaricomycotina</taxon>
        <taxon>Agaricomycetes</taxon>
        <taxon>Agaricomycetidae</taxon>
        <taxon>Agaricales</taxon>
        <taxon>Agaricineae</taxon>
        <taxon>Hymenogastraceae</taxon>
        <taxon>Hebeloma</taxon>
    </lineage>
</organism>
<dbReference type="InterPro" id="IPR013761">
    <property type="entry name" value="SAM/pointed_sf"/>
</dbReference>
<dbReference type="HOGENOM" id="CLU_191098_0_0_1"/>
<keyword evidence="2" id="KW-1185">Reference proteome</keyword>
<dbReference type="Proteomes" id="UP000053424">
    <property type="component" value="Unassembled WGS sequence"/>
</dbReference>
<name>A0A0C2YFJ4_HEBCY</name>
<feature type="non-terminal residue" evidence="1">
    <location>
        <position position="78"/>
    </location>
</feature>
<dbReference type="AlphaFoldDB" id="A0A0C2YFJ4"/>
<dbReference type="OrthoDB" id="3259884at2759"/>
<evidence type="ECO:0000313" key="1">
    <source>
        <dbReference type="EMBL" id="KIM48503.1"/>
    </source>
</evidence>
<sequence>SPPANTPSKLRRYLEHAEKHLGVNDATSYEHRLSQESFGPDILPFISEQLLVNCGLTMGDTIRLKRGASAWWSSPEAK</sequence>
<proteinExistence type="predicted"/>
<reference evidence="1 2" key="1">
    <citation type="submission" date="2014-04" db="EMBL/GenBank/DDBJ databases">
        <authorList>
            <consortium name="DOE Joint Genome Institute"/>
            <person name="Kuo A."/>
            <person name="Gay G."/>
            <person name="Dore J."/>
            <person name="Kohler A."/>
            <person name="Nagy L.G."/>
            <person name="Floudas D."/>
            <person name="Copeland A."/>
            <person name="Barry K.W."/>
            <person name="Cichocki N."/>
            <person name="Veneault-Fourrey C."/>
            <person name="LaButti K."/>
            <person name="Lindquist E.A."/>
            <person name="Lipzen A."/>
            <person name="Lundell T."/>
            <person name="Morin E."/>
            <person name="Murat C."/>
            <person name="Sun H."/>
            <person name="Tunlid A."/>
            <person name="Henrissat B."/>
            <person name="Grigoriev I.V."/>
            <person name="Hibbett D.S."/>
            <person name="Martin F."/>
            <person name="Nordberg H.P."/>
            <person name="Cantor M.N."/>
            <person name="Hua S.X."/>
        </authorList>
    </citation>
    <scope>NUCLEOTIDE SEQUENCE [LARGE SCALE GENOMIC DNA]</scope>
    <source>
        <strain evidence="2">h7</strain>
    </source>
</reference>
<evidence type="ECO:0008006" key="3">
    <source>
        <dbReference type="Google" id="ProtNLM"/>
    </source>
</evidence>
<protein>
    <recommendedName>
        <fullName evidence="3">SAM domain-containing protein</fullName>
    </recommendedName>
</protein>
<evidence type="ECO:0000313" key="2">
    <source>
        <dbReference type="Proteomes" id="UP000053424"/>
    </source>
</evidence>